<evidence type="ECO:0000259" key="6">
    <source>
        <dbReference type="PROSITE" id="PS51011"/>
    </source>
</evidence>
<dbReference type="EnsemblMetazoa" id="CLYHEMT020903.1">
    <property type="protein sequence ID" value="CLYHEMP020903.1"/>
    <property type="gene ID" value="CLYHEMG020903"/>
</dbReference>
<dbReference type="Proteomes" id="UP000594262">
    <property type="component" value="Unplaced"/>
</dbReference>
<dbReference type="InterPro" id="IPR045147">
    <property type="entry name" value="ARI3A/B/C"/>
</dbReference>
<feature type="domain" description="ARID" evidence="6">
    <location>
        <begin position="328"/>
        <end position="420"/>
    </location>
</feature>
<keyword evidence="8" id="KW-1185">Reference proteome</keyword>
<accession>A0A7M5XES6</accession>
<dbReference type="RefSeq" id="XP_066924351.1">
    <property type="nucleotide sequence ID" value="XM_067068250.1"/>
</dbReference>
<keyword evidence="3" id="KW-0804">Transcription</keyword>
<dbReference type="InterPro" id="IPR036431">
    <property type="entry name" value="ARID_dom_sf"/>
</dbReference>
<evidence type="ECO:0000256" key="3">
    <source>
        <dbReference type="ARBA" id="ARBA00023163"/>
    </source>
</evidence>
<dbReference type="InterPro" id="IPR001606">
    <property type="entry name" value="ARID_dom"/>
</dbReference>
<dbReference type="PROSITE" id="PS51011">
    <property type="entry name" value="ARID"/>
    <property type="match status" value="1"/>
</dbReference>
<dbReference type="GeneID" id="136811625"/>
<feature type="compositionally biased region" description="Basic and acidic residues" evidence="5">
    <location>
        <begin position="576"/>
        <end position="586"/>
    </location>
</feature>
<organism evidence="7 8">
    <name type="scientific">Clytia hemisphaerica</name>
    <dbReference type="NCBI Taxonomy" id="252671"/>
    <lineage>
        <taxon>Eukaryota</taxon>
        <taxon>Metazoa</taxon>
        <taxon>Cnidaria</taxon>
        <taxon>Hydrozoa</taxon>
        <taxon>Hydroidolina</taxon>
        <taxon>Leptothecata</taxon>
        <taxon>Obeliida</taxon>
        <taxon>Clytiidae</taxon>
        <taxon>Clytia</taxon>
    </lineage>
</organism>
<dbReference type="OrthoDB" id="5957452at2759"/>
<evidence type="ECO:0000313" key="7">
    <source>
        <dbReference type="EnsemblMetazoa" id="CLYHEMP020903.1"/>
    </source>
</evidence>
<protein>
    <recommendedName>
        <fullName evidence="6">ARID domain-containing protein</fullName>
    </recommendedName>
</protein>
<evidence type="ECO:0000256" key="4">
    <source>
        <dbReference type="ARBA" id="ARBA00023242"/>
    </source>
</evidence>
<feature type="compositionally biased region" description="Low complexity" evidence="5">
    <location>
        <begin position="849"/>
        <end position="858"/>
    </location>
</feature>
<dbReference type="PANTHER" id="PTHR15348:SF0">
    <property type="entry name" value="PROTEIN DEAD RINGER"/>
    <property type="match status" value="1"/>
</dbReference>
<dbReference type="GO" id="GO:0006357">
    <property type="term" value="P:regulation of transcription by RNA polymerase II"/>
    <property type="evidence" value="ECO:0007669"/>
    <property type="project" value="InterPro"/>
</dbReference>
<evidence type="ECO:0000313" key="8">
    <source>
        <dbReference type="Proteomes" id="UP000594262"/>
    </source>
</evidence>
<feature type="region of interest" description="Disordered" evidence="5">
    <location>
        <begin position="418"/>
        <end position="444"/>
    </location>
</feature>
<dbReference type="PANTHER" id="PTHR15348">
    <property type="entry name" value="AT-RICH INTERACTIVE DOMAIN-CONTAINING PROTEIN ARID DOMAIN- CONTAINING PROTEIN DEAD RINGER PROTEIN B-CELL REGULATOR OF IGH TRANSCRIPTION BRIGHT"/>
    <property type="match status" value="1"/>
</dbReference>
<dbReference type="SMART" id="SM01014">
    <property type="entry name" value="ARID"/>
    <property type="match status" value="1"/>
</dbReference>
<feature type="region of interest" description="Disordered" evidence="5">
    <location>
        <begin position="844"/>
        <end position="877"/>
    </location>
</feature>
<dbReference type="SUPFAM" id="SSF46774">
    <property type="entry name" value="ARID-like"/>
    <property type="match status" value="1"/>
</dbReference>
<evidence type="ECO:0000256" key="1">
    <source>
        <dbReference type="ARBA" id="ARBA00023015"/>
    </source>
</evidence>
<keyword evidence="4" id="KW-0539">Nucleus</keyword>
<dbReference type="Pfam" id="PF01388">
    <property type="entry name" value="ARID"/>
    <property type="match status" value="1"/>
</dbReference>
<sequence length="906" mass="103549">MEVRLGDKTLGQHGSNIYYKEFFVTSNSGVRHYRPGRFYFVQKSKRFEIAIAEFQLIWHNLKDSKNYASVKLYFKPEKDFDDDEEEAHGMDEVVEASRQVVVECSKFAAWECTSKSWHQSYGTTLYDGVEVDKLKALSKNQQKIIHRNDNSLRKVKILNFPQYNRYKTCIKMLNLGVPMTYFQLLARGGLDIKNLNTLILFSKKQFEKEDVEDYSPTLDVPVPVFKGRPRKRKNIQNPFSNDDAVTNKKIKTIDIKSNSTKQPTQIKIDHKTNGRIGPILNKPIEIHPPPPVKRVVLDLPKPEPPPGRGVRGRDTICHEKREYTLKDKEEHHRFSEDLHRYMLNNGTPILKIPRIGCAPVNPLVLYRAVMDRGGFAQVTLHRNWRDVYDCLGHSTMITNAATATRKLYERMLLPYENHMRSNPGNPGKRISDKRAHQATLPKFSSNDLIRPREHFEHKNPEQQTHRQQQQPIVIAPKVPHVNSMPQNAVNSAENLSISLMMSKQRGRPSKKFRNQIEKLRSRQTMQLNEEQQHAPMFAGKTARLPPRKQPWVNELNVDIASRQHTEVPMSSNPAFRNKDKERRLSDSSDIELISPRRGTEIHSPLRQGRRIYPSTKDSVGTSSSGTNGFVPDAFVSNVHNSTDKEQPNSQKKGQCEFKIQSVRSLATVDENKPSSSQQPNEAASSGTTQYVHYPYSTTNTYEYIPTKFYSLSGSNKLVPINALPVGNSGKQPTQKAMFRDAGFSMRTFRHDQSADNTSYKIKSTALKNHEPYIIHHPSHLNRGYREIPGQYPVIYTHQPGVRTTGKSERSTNYVRQDMRYVTSAPVDYSPPNGTIVYGRVQPRYEKISPRSSGTTSTRGRGRGRGRPPSRPSSSTTYVKYIDPPAQSVQKWPAGTELLKVKAHVNM</sequence>
<dbReference type="GO" id="GO:0005634">
    <property type="term" value="C:nucleus"/>
    <property type="evidence" value="ECO:0007669"/>
    <property type="project" value="TreeGrafter"/>
</dbReference>
<evidence type="ECO:0000256" key="5">
    <source>
        <dbReference type="SAM" id="MobiDB-lite"/>
    </source>
</evidence>
<keyword evidence="2" id="KW-0238">DNA-binding</keyword>
<dbReference type="AlphaFoldDB" id="A0A7M5XES6"/>
<feature type="compositionally biased region" description="Polar residues" evidence="5">
    <location>
        <begin position="615"/>
        <end position="627"/>
    </location>
</feature>
<reference evidence="7" key="1">
    <citation type="submission" date="2021-01" db="UniProtKB">
        <authorList>
            <consortium name="EnsemblMetazoa"/>
        </authorList>
    </citation>
    <scope>IDENTIFICATION</scope>
</reference>
<dbReference type="Gene3D" id="1.10.150.60">
    <property type="entry name" value="ARID DNA-binding domain"/>
    <property type="match status" value="1"/>
</dbReference>
<name>A0A7M5XES6_9CNID</name>
<evidence type="ECO:0000256" key="2">
    <source>
        <dbReference type="ARBA" id="ARBA00023125"/>
    </source>
</evidence>
<proteinExistence type="predicted"/>
<keyword evidence="1" id="KW-0805">Transcription regulation</keyword>
<dbReference type="SMART" id="SM00501">
    <property type="entry name" value="BRIGHT"/>
    <property type="match status" value="1"/>
</dbReference>
<feature type="compositionally biased region" description="Polar residues" evidence="5">
    <location>
        <begin position="673"/>
        <end position="688"/>
    </location>
</feature>
<dbReference type="GO" id="GO:0003677">
    <property type="term" value="F:DNA binding"/>
    <property type="evidence" value="ECO:0007669"/>
    <property type="project" value="UniProtKB-KW"/>
</dbReference>
<feature type="region of interest" description="Disordered" evidence="5">
    <location>
        <begin position="668"/>
        <end position="688"/>
    </location>
</feature>
<feature type="region of interest" description="Disordered" evidence="5">
    <location>
        <begin position="565"/>
        <end position="656"/>
    </location>
</feature>